<proteinExistence type="predicted"/>
<dbReference type="HOGENOM" id="CLU_2847147_0_0_11"/>
<protein>
    <submittedName>
        <fullName evidence="1">Uncharacterized protein</fullName>
    </submittedName>
</protein>
<dbReference type="EMBL" id="AXZG01000069">
    <property type="protein sequence ID" value="ERT63981.1"/>
    <property type="molecule type" value="Genomic_DNA"/>
</dbReference>
<gene>
    <name evidence="1" type="ORF">HMPREF0742_02482</name>
</gene>
<accession>U7UXG0</accession>
<dbReference type="AlphaFoldDB" id="U7UXG0"/>
<reference evidence="1 2" key="1">
    <citation type="submission" date="2013-08" db="EMBL/GenBank/DDBJ databases">
        <authorList>
            <person name="Weinstock G."/>
            <person name="Sodergren E."/>
            <person name="Wylie T."/>
            <person name="Fulton L."/>
            <person name="Fulton R."/>
            <person name="Fronick C."/>
            <person name="O'Laughlin M."/>
            <person name="Godfrey J."/>
            <person name="Miner T."/>
            <person name="Herter B."/>
            <person name="Appelbaum E."/>
            <person name="Cordes M."/>
            <person name="Lek S."/>
            <person name="Wollam A."/>
            <person name="Pepin K.H."/>
            <person name="Palsikar V.B."/>
            <person name="Mitreva M."/>
            <person name="Wilson R.K."/>
        </authorList>
    </citation>
    <scope>NUCLEOTIDE SEQUENCE [LARGE SCALE GENOMIC DNA]</scope>
    <source>
        <strain evidence="1 2">F0184</strain>
    </source>
</reference>
<dbReference type="Proteomes" id="UP000017174">
    <property type="component" value="Unassembled WGS sequence"/>
</dbReference>
<name>U7UXG0_9MICC</name>
<organism evidence="1 2">
    <name type="scientific">Rothia aeria F0184</name>
    <dbReference type="NCBI Taxonomy" id="888019"/>
    <lineage>
        <taxon>Bacteria</taxon>
        <taxon>Bacillati</taxon>
        <taxon>Actinomycetota</taxon>
        <taxon>Actinomycetes</taxon>
        <taxon>Micrococcales</taxon>
        <taxon>Micrococcaceae</taxon>
        <taxon>Rothia</taxon>
    </lineage>
</organism>
<comment type="caution">
    <text evidence="1">The sequence shown here is derived from an EMBL/GenBank/DDBJ whole genome shotgun (WGS) entry which is preliminary data.</text>
</comment>
<evidence type="ECO:0000313" key="2">
    <source>
        <dbReference type="Proteomes" id="UP000017174"/>
    </source>
</evidence>
<evidence type="ECO:0000313" key="1">
    <source>
        <dbReference type="EMBL" id="ERT63981.1"/>
    </source>
</evidence>
<sequence>MSYHQSIENDVHRVDSITVLLKLPRVIIHFLTEFTLHYQPLYPQYFNQDTLKDYILTTHYKRYKT</sequence>